<dbReference type="AlphaFoldDB" id="A0A8I0NAU6"/>
<dbReference type="EMBL" id="JACZKO010000063">
    <property type="protein sequence ID" value="MBE0563618.1"/>
    <property type="molecule type" value="Genomic_DNA"/>
</dbReference>
<reference evidence="2" key="2">
    <citation type="submission" date="2020-10" db="EMBL/GenBank/DDBJ databases">
        <title>Enrichment of novel Verrucomicrobia, Bacteroidetes and Krumholzibacteria in an oxygen-limited, methane- and iron-fed bioreactor inoculated with Bothnian Sea sediments.</title>
        <authorList>
            <person name="Martins P.D."/>
            <person name="de Jong A."/>
            <person name="Lenstra W.K."/>
            <person name="van Helmond N.A.G.M."/>
            <person name="Slomp C.P."/>
            <person name="Jetten M.S.M."/>
            <person name="Welte C.U."/>
            <person name="Rasigraf O."/>
        </authorList>
    </citation>
    <scope>NUCLEOTIDE SEQUENCE</scope>
    <source>
        <strain evidence="2">MAG47</strain>
    </source>
</reference>
<gene>
    <name evidence="2" type="ORF">IH622_22760</name>
</gene>
<comment type="caution">
    <text evidence="2">The sequence shown here is derived from an EMBL/GenBank/DDBJ whole genome shotgun (WGS) entry which is preliminary data.</text>
</comment>
<feature type="compositionally biased region" description="Basic and acidic residues" evidence="1">
    <location>
        <begin position="95"/>
        <end position="106"/>
    </location>
</feature>
<name>A0A8I0NAU6_BRUAN</name>
<accession>A0A8I0NAU6</accession>
<evidence type="ECO:0000313" key="3">
    <source>
        <dbReference type="Proteomes" id="UP000642265"/>
    </source>
</evidence>
<feature type="region of interest" description="Disordered" evidence="1">
    <location>
        <begin position="69"/>
        <end position="106"/>
    </location>
</feature>
<evidence type="ECO:0000256" key="1">
    <source>
        <dbReference type="SAM" id="MobiDB-lite"/>
    </source>
</evidence>
<dbReference type="Proteomes" id="UP000642265">
    <property type="component" value="Unassembled WGS sequence"/>
</dbReference>
<dbReference type="RefSeq" id="WP_151687911.1">
    <property type="nucleotide sequence ID" value="NZ_WBWO01000001.1"/>
</dbReference>
<proteinExistence type="predicted"/>
<evidence type="ECO:0000313" key="2">
    <source>
        <dbReference type="EMBL" id="MBE0563618.1"/>
    </source>
</evidence>
<organism evidence="2 3">
    <name type="scientific">Brucella anthropi</name>
    <name type="common">Ochrobactrum anthropi</name>
    <dbReference type="NCBI Taxonomy" id="529"/>
    <lineage>
        <taxon>Bacteria</taxon>
        <taxon>Pseudomonadati</taxon>
        <taxon>Pseudomonadota</taxon>
        <taxon>Alphaproteobacteria</taxon>
        <taxon>Hyphomicrobiales</taxon>
        <taxon>Brucellaceae</taxon>
        <taxon>Brucella/Ochrobactrum group</taxon>
        <taxon>Brucella</taxon>
    </lineage>
</organism>
<reference evidence="2" key="1">
    <citation type="submission" date="2020-09" db="EMBL/GenBank/DDBJ databases">
        <authorList>
            <person name="Dalcin Martins P."/>
        </authorList>
    </citation>
    <scope>NUCLEOTIDE SEQUENCE</scope>
    <source>
        <strain evidence="2">MAG47</strain>
    </source>
</reference>
<protein>
    <submittedName>
        <fullName evidence="2">Uncharacterized protein</fullName>
    </submittedName>
</protein>
<sequence>MSSLFQHVEKATVVLVNNGIYTESFLFTRGEELYAQTKTGYVRLLASELTTYGSLRWKAIEGVEFHTTHAGPRLGKAPVVVPEPVKKSRRPKRKPTYDRNGHQLSA</sequence>